<dbReference type="SUPFAM" id="SSF52799">
    <property type="entry name" value="(Phosphotyrosine protein) phosphatases II"/>
    <property type="match status" value="1"/>
</dbReference>
<dbReference type="PANTHER" id="PTHR19134:SF527">
    <property type="entry name" value="TYROSINE-PROTEIN PHOSPHATASE NON-RECEPTOR TYPE 7"/>
    <property type="match status" value="1"/>
</dbReference>
<dbReference type="CDD" id="cd00047">
    <property type="entry name" value="PTPc"/>
    <property type="match status" value="1"/>
</dbReference>
<protein>
    <submittedName>
        <fullName evidence="5">U4/U6.U5 small nuclear ribonucleoprotein 27 kDa protein</fullName>
    </submittedName>
</protein>
<dbReference type="Pfam" id="PF00102">
    <property type="entry name" value="Y_phosphatase"/>
    <property type="match status" value="1"/>
</dbReference>
<dbReference type="WBParaSite" id="sdigi.contig134.g5024.t1">
    <property type="protein sequence ID" value="sdigi.contig134.g5024.t1"/>
    <property type="gene ID" value="sdigi.contig134.g5024"/>
</dbReference>
<dbReference type="InterPro" id="IPR000387">
    <property type="entry name" value="Tyr_Pase_dom"/>
</dbReference>
<dbReference type="InterPro" id="IPR050348">
    <property type="entry name" value="Protein-Tyr_Phosphatase"/>
</dbReference>
<dbReference type="InterPro" id="IPR013957">
    <property type="entry name" value="SNRNP27"/>
</dbReference>
<evidence type="ECO:0000259" key="2">
    <source>
        <dbReference type="PROSITE" id="PS50055"/>
    </source>
</evidence>
<dbReference type="PROSITE" id="PS00383">
    <property type="entry name" value="TYR_PHOSPHATASE_1"/>
    <property type="match status" value="1"/>
</dbReference>
<feature type="compositionally biased region" description="Basic and acidic residues" evidence="1">
    <location>
        <begin position="69"/>
        <end position="108"/>
    </location>
</feature>
<dbReference type="PROSITE" id="PS50055">
    <property type="entry name" value="TYR_PHOSPHATASE_PTP"/>
    <property type="match status" value="1"/>
</dbReference>
<dbReference type="SMART" id="SM00404">
    <property type="entry name" value="PTPc_motif"/>
    <property type="match status" value="1"/>
</dbReference>
<keyword evidence="4" id="KW-1185">Reference proteome</keyword>
<evidence type="ECO:0000259" key="3">
    <source>
        <dbReference type="PROSITE" id="PS50056"/>
    </source>
</evidence>
<reference evidence="5" key="1">
    <citation type="submission" date="2022-11" db="UniProtKB">
        <authorList>
            <consortium name="WormBaseParasite"/>
        </authorList>
    </citation>
    <scope>IDENTIFICATION</scope>
</reference>
<dbReference type="InterPro" id="IPR000242">
    <property type="entry name" value="PTP_cat"/>
</dbReference>
<dbReference type="AlphaFoldDB" id="A0A915PLZ7"/>
<dbReference type="GO" id="GO:0004725">
    <property type="term" value="F:protein tyrosine phosphatase activity"/>
    <property type="evidence" value="ECO:0007669"/>
    <property type="project" value="InterPro"/>
</dbReference>
<feature type="domain" description="Tyrosine specific protein phosphatases" evidence="3">
    <location>
        <begin position="428"/>
        <end position="503"/>
    </location>
</feature>
<dbReference type="PRINTS" id="PR00700">
    <property type="entry name" value="PRTYPHPHTASE"/>
</dbReference>
<dbReference type="InterPro" id="IPR003595">
    <property type="entry name" value="Tyr_Pase_cat"/>
</dbReference>
<proteinExistence type="predicted"/>
<organism evidence="4 5">
    <name type="scientific">Setaria digitata</name>
    <dbReference type="NCBI Taxonomy" id="48799"/>
    <lineage>
        <taxon>Eukaryota</taxon>
        <taxon>Metazoa</taxon>
        <taxon>Ecdysozoa</taxon>
        <taxon>Nematoda</taxon>
        <taxon>Chromadorea</taxon>
        <taxon>Rhabditida</taxon>
        <taxon>Spirurina</taxon>
        <taxon>Spiruromorpha</taxon>
        <taxon>Filarioidea</taxon>
        <taxon>Setariidae</taxon>
        <taxon>Setaria</taxon>
    </lineage>
</organism>
<evidence type="ECO:0000256" key="1">
    <source>
        <dbReference type="SAM" id="MobiDB-lite"/>
    </source>
</evidence>
<dbReference type="InterPro" id="IPR016130">
    <property type="entry name" value="Tyr_Pase_AS"/>
</dbReference>
<evidence type="ECO:0000313" key="5">
    <source>
        <dbReference type="WBParaSite" id="sdigi.contig134.g5024.t1"/>
    </source>
</evidence>
<evidence type="ECO:0000313" key="4">
    <source>
        <dbReference type="Proteomes" id="UP000887581"/>
    </source>
</evidence>
<dbReference type="InterPro" id="IPR029021">
    <property type="entry name" value="Prot-tyrosine_phosphatase-like"/>
</dbReference>
<feature type="region of interest" description="Disordered" evidence="1">
    <location>
        <begin position="38"/>
        <end position="108"/>
    </location>
</feature>
<dbReference type="Gene3D" id="3.90.190.10">
    <property type="entry name" value="Protein tyrosine phosphatase superfamily"/>
    <property type="match status" value="1"/>
</dbReference>
<feature type="compositionally biased region" description="Basic residues" evidence="1">
    <location>
        <begin position="38"/>
        <end position="47"/>
    </location>
</feature>
<dbReference type="PROSITE" id="PS50056">
    <property type="entry name" value="TYR_PHOSPHATASE_2"/>
    <property type="match status" value="1"/>
</dbReference>
<dbReference type="Proteomes" id="UP000887581">
    <property type="component" value="Unplaced"/>
</dbReference>
<accession>A0A915PLZ7</accession>
<feature type="compositionally biased region" description="Basic residues" evidence="1">
    <location>
        <begin position="57"/>
        <end position="68"/>
    </location>
</feature>
<sequence>MVRERSRSRAIASDGVLSKICTFNPFLILSLERERDRRRRSRSRSVGRTRAVDKDRLRRRSQERRRSRSPLDRRRSRSRSRERLDERRRYDNEERSRRDREREKQAKDVGVDSLKGLDKDMLKLMGFAGFDTTKNKKVPGNVDGAVSINKPRRYRQCKFSDSTRSIKAYFKLQSPALQKYRDNVSSALEFATKWWCGLFVRFSYLFLPGKEERKKDEAEIEGVELWFLSRFLISDAYESFCKEFDVLERISNAWLSTIHDHHHALTFIQHQTSTSKFRTLKINAQRIERDDGKRYVACEGPNSLTVYDFWTLVWQENVKTIMSMNFPYEERLYPHTYQKNDETIQYWPTVNGETYNFMPFKITCINSYLMVDYGVPADDDNNLYVYRLTQLRIRHCNPINPEIDRTLTHVCYFRWPDGRVPQPCGKQTTLAQAANTLLQILLMVSDDIILVHCHAGRGRTGVLIALDFALYQLKNLQTVNVEGVIEKIRQQRPGAVMNRWQYAYINVVIAEEAYRMGFLMNRIDGRHITRQLISKLWTSLENDMERNFR</sequence>
<feature type="domain" description="Tyrosine-protein phosphatase" evidence="2">
    <location>
        <begin position="282"/>
        <end position="512"/>
    </location>
</feature>
<name>A0A915PLZ7_9BILA</name>
<dbReference type="SMART" id="SM00194">
    <property type="entry name" value="PTPc"/>
    <property type="match status" value="1"/>
</dbReference>
<dbReference type="GO" id="GO:0008380">
    <property type="term" value="P:RNA splicing"/>
    <property type="evidence" value="ECO:0007669"/>
    <property type="project" value="InterPro"/>
</dbReference>
<dbReference type="PANTHER" id="PTHR19134">
    <property type="entry name" value="RECEPTOR-TYPE TYROSINE-PROTEIN PHOSPHATASE"/>
    <property type="match status" value="1"/>
</dbReference>
<dbReference type="Pfam" id="PF08648">
    <property type="entry name" value="SNRNP27"/>
    <property type="match status" value="1"/>
</dbReference>